<name>A0A0F3KZ15_9GAMM</name>
<dbReference type="OrthoDB" id="395856at2"/>
<dbReference type="SFLD" id="SFLDG01125">
    <property type="entry name" value="C1.1:_Acid_Phosphatase_Like"/>
    <property type="match status" value="1"/>
</dbReference>
<dbReference type="InterPro" id="IPR006423">
    <property type="entry name" value="Lipo_e_P4"/>
</dbReference>
<sequence length="304" mass="32719">MMKFAPAALAAALVLAGCASAPQAAKPAAAAAQAAPAAAEPAAAGPAPDDNLNAVLWSQTANEHDFIYIQTYRDAQEKLLKAKADRRWDALAKDDRAAHPSLAELKPAVVLDVDETALDNSPYQARLIRSGGEYNEAEWAAWCQEGKAKPMPGAVEFTKFAADHGIAVIFISNRAKDLNDATLANLRAAGFPVAGKESFLGLGTFVEGCEQAGSEKGCRRQLIAGKYRVLMQFGDQIGDFANVYGNTAEGRAKAMAPYTAWIGERWFVLPNATYGSWEPALFDNDYTLPRGERRQKKIDALRTN</sequence>
<dbReference type="InterPro" id="IPR023214">
    <property type="entry name" value="HAD_sf"/>
</dbReference>
<dbReference type="RefSeq" id="WP_045829168.1">
    <property type="nucleotide sequence ID" value="NZ_JZRB01000016.1"/>
</dbReference>
<dbReference type="PANTHER" id="PTHR31284">
    <property type="entry name" value="ACID PHOSPHATASE-LIKE PROTEIN"/>
    <property type="match status" value="1"/>
</dbReference>
<evidence type="ECO:0000256" key="1">
    <source>
        <dbReference type="ARBA" id="ARBA00022729"/>
    </source>
</evidence>
<protein>
    <submittedName>
        <fullName evidence="3">Acid phosphatase</fullName>
    </submittedName>
</protein>
<keyword evidence="4" id="KW-1185">Reference proteome</keyword>
<dbReference type="SUPFAM" id="SSF56784">
    <property type="entry name" value="HAD-like"/>
    <property type="match status" value="1"/>
</dbReference>
<dbReference type="Pfam" id="PF03767">
    <property type="entry name" value="Acid_phosphat_B"/>
    <property type="match status" value="1"/>
</dbReference>
<dbReference type="Gene3D" id="3.40.50.1000">
    <property type="entry name" value="HAD superfamily/HAD-like"/>
    <property type="match status" value="1"/>
</dbReference>
<evidence type="ECO:0000313" key="4">
    <source>
        <dbReference type="Proteomes" id="UP000033651"/>
    </source>
</evidence>
<accession>A0A0F3KZ15</accession>
<comment type="caution">
    <text evidence="3">The sequence shown here is derived from an EMBL/GenBank/DDBJ whole genome shotgun (WGS) entry which is preliminary data.</text>
</comment>
<dbReference type="GO" id="GO:0009279">
    <property type="term" value="C:cell outer membrane"/>
    <property type="evidence" value="ECO:0007669"/>
    <property type="project" value="InterPro"/>
</dbReference>
<dbReference type="AlphaFoldDB" id="A0A0F3KZ15"/>
<proteinExistence type="predicted"/>
<dbReference type="PANTHER" id="PTHR31284:SF10">
    <property type="entry name" value="ACID PHOSPHATASE-LIKE PROTEIN"/>
    <property type="match status" value="1"/>
</dbReference>
<gene>
    <name evidence="3" type="ORF">VI08_08705</name>
</gene>
<evidence type="ECO:0000256" key="2">
    <source>
        <dbReference type="SAM" id="SignalP"/>
    </source>
</evidence>
<feature type="chain" id="PRO_5002463231" evidence="2">
    <location>
        <begin position="25"/>
        <end position="304"/>
    </location>
</feature>
<dbReference type="Proteomes" id="UP000033651">
    <property type="component" value="Unassembled WGS sequence"/>
</dbReference>
<dbReference type="InterPro" id="IPR005519">
    <property type="entry name" value="Acid_phosphat_B-like"/>
</dbReference>
<dbReference type="PIRSF" id="PIRSF019271">
    <property type="entry name" value="Acid_Ptase_C"/>
    <property type="match status" value="1"/>
</dbReference>
<organism evidence="3 4">
    <name type="scientific">Luteibacter yeojuensis</name>
    <dbReference type="NCBI Taxonomy" id="345309"/>
    <lineage>
        <taxon>Bacteria</taxon>
        <taxon>Pseudomonadati</taxon>
        <taxon>Pseudomonadota</taxon>
        <taxon>Gammaproteobacteria</taxon>
        <taxon>Lysobacterales</taxon>
        <taxon>Rhodanobacteraceae</taxon>
        <taxon>Luteibacter</taxon>
    </lineage>
</organism>
<dbReference type="PROSITE" id="PS51257">
    <property type="entry name" value="PROKAR_LIPOPROTEIN"/>
    <property type="match status" value="1"/>
</dbReference>
<keyword evidence="1 2" id="KW-0732">Signal</keyword>
<dbReference type="SFLD" id="SFLDS00003">
    <property type="entry name" value="Haloacid_Dehalogenase"/>
    <property type="match status" value="1"/>
</dbReference>
<feature type="signal peptide" evidence="2">
    <location>
        <begin position="1"/>
        <end position="24"/>
    </location>
</feature>
<dbReference type="InterPro" id="IPR036412">
    <property type="entry name" value="HAD-like_sf"/>
</dbReference>
<reference evidence="3 4" key="1">
    <citation type="submission" date="2015-03" db="EMBL/GenBank/DDBJ databases">
        <title>Draft genome sequence of Luteibacter yeojuensis strain SU11.</title>
        <authorList>
            <person name="Sulaiman J."/>
            <person name="Priya K."/>
            <person name="Chan K.-G."/>
        </authorList>
    </citation>
    <scope>NUCLEOTIDE SEQUENCE [LARGE SCALE GENOMIC DNA]</scope>
    <source>
        <strain evidence="3 4">SU11</strain>
    </source>
</reference>
<evidence type="ECO:0000313" key="3">
    <source>
        <dbReference type="EMBL" id="KJV35354.1"/>
    </source>
</evidence>
<dbReference type="PATRIC" id="fig|345309.4.peg.957"/>
<dbReference type="EMBL" id="JZRB01000016">
    <property type="protein sequence ID" value="KJV35354.1"/>
    <property type="molecule type" value="Genomic_DNA"/>
</dbReference>